<organism evidence="1">
    <name type="scientific">Rhizophora mucronata</name>
    <name type="common">Asiatic mangrove</name>
    <dbReference type="NCBI Taxonomy" id="61149"/>
    <lineage>
        <taxon>Eukaryota</taxon>
        <taxon>Viridiplantae</taxon>
        <taxon>Streptophyta</taxon>
        <taxon>Embryophyta</taxon>
        <taxon>Tracheophyta</taxon>
        <taxon>Spermatophyta</taxon>
        <taxon>Magnoliopsida</taxon>
        <taxon>eudicotyledons</taxon>
        <taxon>Gunneridae</taxon>
        <taxon>Pentapetalae</taxon>
        <taxon>rosids</taxon>
        <taxon>fabids</taxon>
        <taxon>Malpighiales</taxon>
        <taxon>Rhizophoraceae</taxon>
        <taxon>Rhizophora</taxon>
    </lineage>
</organism>
<accession>A0A2P2KYS0</accession>
<proteinExistence type="predicted"/>
<reference evidence="1" key="1">
    <citation type="submission" date="2018-02" db="EMBL/GenBank/DDBJ databases">
        <title>Rhizophora mucronata_Transcriptome.</title>
        <authorList>
            <person name="Meera S.P."/>
            <person name="Sreeshan A."/>
            <person name="Augustine A."/>
        </authorList>
    </citation>
    <scope>NUCLEOTIDE SEQUENCE</scope>
    <source>
        <tissue evidence="1">Leaf</tissue>
    </source>
</reference>
<dbReference type="EMBL" id="GGEC01030393">
    <property type="protein sequence ID" value="MBX10877.1"/>
    <property type="molecule type" value="Transcribed_RNA"/>
</dbReference>
<name>A0A2P2KYS0_RHIMU</name>
<dbReference type="EMBL" id="GGEC01030395">
    <property type="protein sequence ID" value="MBX10879.1"/>
    <property type="molecule type" value="Transcribed_RNA"/>
</dbReference>
<protein>
    <submittedName>
        <fullName evidence="1">Histone deacetylase 14</fullName>
    </submittedName>
</protein>
<dbReference type="AlphaFoldDB" id="A0A2P2KYS0"/>
<sequence>MAGATLYITLQPSSPRLPRKSGSFSKLHEQETEGPVFFMQYCLLDTKCFRRCPHPACSGAKSSLLQLFQLHKCRPKDMSP</sequence>
<evidence type="ECO:0000313" key="1">
    <source>
        <dbReference type="EMBL" id="MBX10877.1"/>
    </source>
</evidence>